<keyword evidence="7" id="KW-1185">Reference proteome</keyword>
<evidence type="ECO:0000313" key="7">
    <source>
        <dbReference type="Proteomes" id="UP000184267"/>
    </source>
</evidence>
<name>A0A1M2W1U0_TRAPU</name>
<reference evidence="6 7" key="1">
    <citation type="submission" date="2016-10" db="EMBL/GenBank/DDBJ databases">
        <title>Genome sequence of the basidiomycete white-rot fungus Trametes pubescens.</title>
        <authorList>
            <person name="Makela M.R."/>
            <person name="Granchi Z."/>
            <person name="Peng M."/>
            <person name="De Vries R.P."/>
            <person name="Grigoriev I."/>
            <person name="Riley R."/>
            <person name="Hilden K."/>
        </authorList>
    </citation>
    <scope>NUCLEOTIDE SEQUENCE [LARGE SCALE GENOMIC DNA]</scope>
    <source>
        <strain evidence="6 7">FBCC735</strain>
    </source>
</reference>
<dbReference type="SUPFAM" id="SSF49998">
    <property type="entry name" value="Amine oxidase catalytic domain"/>
    <property type="match status" value="1"/>
</dbReference>
<dbReference type="Pfam" id="PF01179">
    <property type="entry name" value="Cu_amine_oxid"/>
    <property type="match status" value="1"/>
</dbReference>
<comment type="similarity">
    <text evidence="2">Belongs to the copper/topaquinone oxidase family.</text>
</comment>
<feature type="compositionally biased region" description="Basic residues" evidence="3">
    <location>
        <begin position="442"/>
        <end position="451"/>
    </location>
</feature>
<comment type="caution">
    <text evidence="6">The sequence shown here is derived from an EMBL/GenBank/DDBJ whole genome shotgun (WGS) entry which is preliminary data.</text>
</comment>
<feature type="modified residue" description="2',4',5'-topaquinone" evidence="1">
    <location>
        <position position="1040"/>
    </location>
</feature>
<proteinExistence type="inferred from homology"/>
<dbReference type="GO" id="GO:0048038">
    <property type="term" value="F:quinone binding"/>
    <property type="evidence" value="ECO:0007669"/>
    <property type="project" value="InterPro"/>
</dbReference>
<dbReference type="GO" id="GO:0005886">
    <property type="term" value="C:plasma membrane"/>
    <property type="evidence" value="ECO:0007669"/>
    <property type="project" value="TreeGrafter"/>
</dbReference>
<feature type="compositionally biased region" description="Low complexity" evidence="3">
    <location>
        <begin position="92"/>
        <end position="107"/>
    </location>
</feature>
<dbReference type="Proteomes" id="UP000184267">
    <property type="component" value="Unassembled WGS sequence"/>
</dbReference>
<dbReference type="InterPro" id="IPR041457">
    <property type="entry name" value="CxC2_KDZ-assoc"/>
</dbReference>
<sequence>MCAFRRPRALPRGVKRHKDVSRPTAQDSNYDVLANGQLHLRERTLAFEDALPSKRARLESETGEVATAWADEDPPPPTHAAFEGEAEAETMDTPSSTTPAPDAAPEGPGSGGGSRTKSTPSSRLAKFVPHFDAILADMLWKDYDANIPGVCSRPGCNQPATTRCRECRAKKPRCTGCTIAEHINLPFHWIDVWNGWFFERRDLCELGLVIYLGHNGEACPELPRVSRDNPIHFVIVHDNGVHNCKLHYCHCAHRPTLLSQLIRADYFPASLQRTETAFTCEILERFHVDYDISKKSAQDFMRVISRLSGGRMNNGHVKDRYHEFMQASRIYRYLTMAKRAGRVHGIVLPHRDPGDLTVPCFTCPIPNINLPADWKETPAHLQYLYRIVLSVDGNHSLHKKTKPGDTNDIALSHKQGFFVPDEEVAPYMEKKYGKTAEASQMGHKRKRKGKGKAGSEVVVEEDNSDDEITTCNDFKVQRSQRPGKFRYMDISGVLAYSCIHVLFRSGATVNLKRGETWPLNDFGLAAALRGTLELIERGMSYDVVCSLICKILLRFRVSHPKLVPVIENLKMLLPKMHMHAHKQSCQMVYAFCYARGFGHMHGEGVETPWAELNAAGLSTREMTGGARLDALNSLFNYWNWQKVQKMATFLAKKLKEAYASQTEKTRYFARLTSRAGIIAITRWLTIVVDDEAPTPLTFRAKLAAFPQSAYILQGSEAPSLEKAAESIMRSPGPSSKNAVARNLRGAAVTFIKTGIDLQQDFLQLQYIRAQRANKLEVLDAALTNKPTWTVFAQKLHNWRISQRKRMPALETWLPPADDCVPSDEDDAEDDAATEEVLGLPSDFSRNERNDYELDELASFELSIRIGLAFDQLEAVRRAVQHRAVYVESKRKNVRGTKNNAAAEEDVRRAAAFARLLAMRYNHNFQRVTDLRSPEYSAAADTTAGARLRKIDLDHDLSIPNLAAMRTEGDTGRTGSWIWAAFDDAQLARATRAKQKPGDDERSEADRVQWFRAKAEKDRADEAVNITCAEFRRTCMGYGNYDYLFDYIFHIDGTIEVRISASGYLQGGFWEPSQEGYGTAIRDTTMGSLHDHVINYKVDLDVAGEENSLLFTSTSQESITQPWFEDDWGSEVIQQKISKKFIDTEDDALLKFPQNLQGGYSLVNKAAKNRWGIPRGYAIHPGYSPVHNTVVGSKRLLENANWARYNLAVSKRKETEPTSSSQWNLNLPGAPMVDFHKFFDGENITQEDLVAWVNVGMHHLPQAEDAPNTRTNLAASSFFLTPLNYFDADVSMESTNSILLTAPKEPGQPWTYDDYGVGVRHCVPAEVPPFEYRGVQTYGLDGKAAAPSTAEEMRKSAELFHRIKLEL</sequence>
<dbReference type="GO" id="GO:0008131">
    <property type="term" value="F:primary methylamine oxidase activity"/>
    <property type="evidence" value="ECO:0007669"/>
    <property type="project" value="InterPro"/>
</dbReference>
<evidence type="ECO:0000259" key="5">
    <source>
        <dbReference type="Pfam" id="PF18803"/>
    </source>
</evidence>
<dbReference type="InterPro" id="IPR015798">
    <property type="entry name" value="Cu_amine_oxidase_C"/>
</dbReference>
<keyword evidence="2" id="KW-0479">Metal-binding</keyword>
<feature type="region of interest" description="Disordered" evidence="3">
    <location>
        <begin position="434"/>
        <end position="459"/>
    </location>
</feature>
<dbReference type="InterPro" id="IPR040521">
    <property type="entry name" value="KDZ"/>
</dbReference>
<comment type="cofactor">
    <cofactor evidence="2">
        <name>Cu cation</name>
        <dbReference type="ChEBI" id="CHEBI:23378"/>
    </cofactor>
    <text evidence="2">Contains 1 topaquinone per subunit.</text>
</comment>
<evidence type="ECO:0000256" key="1">
    <source>
        <dbReference type="PIRSR" id="PIRSR600269-51"/>
    </source>
</evidence>
<evidence type="ECO:0000256" key="3">
    <source>
        <dbReference type="SAM" id="MobiDB-lite"/>
    </source>
</evidence>
<evidence type="ECO:0000256" key="2">
    <source>
        <dbReference type="RuleBase" id="RU000672"/>
    </source>
</evidence>
<feature type="region of interest" description="Disordered" evidence="3">
    <location>
        <begin position="56"/>
        <end position="121"/>
    </location>
</feature>
<dbReference type="PANTHER" id="PTHR10638">
    <property type="entry name" value="COPPER AMINE OXIDASE"/>
    <property type="match status" value="1"/>
</dbReference>
<dbReference type="OMA" id="WQEEWEI"/>
<dbReference type="GO" id="GO:0009308">
    <property type="term" value="P:amine metabolic process"/>
    <property type="evidence" value="ECO:0007669"/>
    <property type="project" value="UniProtKB-UniRule"/>
</dbReference>
<dbReference type="Gene3D" id="2.70.98.20">
    <property type="entry name" value="Copper amine oxidase, catalytic domain"/>
    <property type="match status" value="1"/>
</dbReference>
<dbReference type="PANTHER" id="PTHR10638:SF20">
    <property type="entry name" value="AMINE OXIDASE"/>
    <property type="match status" value="1"/>
</dbReference>
<dbReference type="OrthoDB" id="3257613at2759"/>
<evidence type="ECO:0000313" key="6">
    <source>
        <dbReference type="EMBL" id="OJT13753.1"/>
    </source>
</evidence>
<dbReference type="EC" id="1.4.3.-" evidence="2"/>
<organism evidence="6 7">
    <name type="scientific">Trametes pubescens</name>
    <name type="common">White-rot fungus</name>
    <dbReference type="NCBI Taxonomy" id="154538"/>
    <lineage>
        <taxon>Eukaryota</taxon>
        <taxon>Fungi</taxon>
        <taxon>Dikarya</taxon>
        <taxon>Basidiomycota</taxon>
        <taxon>Agaricomycotina</taxon>
        <taxon>Agaricomycetes</taxon>
        <taxon>Polyporales</taxon>
        <taxon>Polyporaceae</taxon>
        <taxon>Trametes</taxon>
    </lineage>
</organism>
<dbReference type="GO" id="GO:0005507">
    <property type="term" value="F:copper ion binding"/>
    <property type="evidence" value="ECO:0007669"/>
    <property type="project" value="InterPro"/>
</dbReference>
<protein>
    <recommendedName>
        <fullName evidence="2">Amine oxidase</fullName>
        <ecNumber evidence="2">1.4.3.-</ecNumber>
    </recommendedName>
</protein>
<dbReference type="EMBL" id="MNAD01000367">
    <property type="protein sequence ID" value="OJT13753.1"/>
    <property type="molecule type" value="Genomic_DNA"/>
</dbReference>
<feature type="domain" description="CxC2-like cysteine cluster KDZ transposase-associated" evidence="5">
    <location>
        <begin position="203"/>
        <end position="308"/>
    </location>
</feature>
<dbReference type="Pfam" id="PF18758">
    <property type="entry name" value="KDZ"/>
    <property type="match status" value="1"/>
</dbReference>
<dbReference type="InterPro" id="IPR036460">
    <property type="entry name" value="Cu_amine_oxidase_C_sf"/>
</dbReference>
<gene>
    <name evidence="6" type="ORF">TRAPUB_9708</name>
</gene>
<evidence type="ECO:0000259" key="4">
    <source>
        <dbReference type="Pfam" id="PF01179"/>
    </source>
</evidence>
<feature type="region of interest" description="Disordered" evidence="3">
    <location>
        <begin position="1"/>
        <end position="28"/>
    </location>
</feature>
<keyword evidence="2" id="KW-0560">Oxidoreductase</keyword>
<keyword evidence="2" id="KW-0186">Copper</keyword>
<feature type="domain" description="Copper amine oxidase catalytic" evidence="4">
    <location>
        <begin position="1032"/>
        <end position="1290"/>
    </location>
</feature>
<feature type="compositionally biased region" description="Basic residues" evidence="3">
    <location>
        <begin position="1"/>
        <end position="19"/>
    </location>
</feature>
<keyword evidence="1 2" id="KW-0801">TPQ</keyword>
<dbReference type="Pfam" id="PF18803">
    <property type="entry name" value="CxC2"/>
    <property type="match status" value="1"/>
</dbReference>
<accession>A0A1M2W1U0</accession>
<dbReference type="STRING" id="154538.A0A1M2W1U0"/>
<dbReference type="InterPro" id="IPR000269">
    <property type="entry name" value="Cu_amine_oxidase"/>
</dbReference>
<comment type="PTM">
    <text evidence="1 2">Topaquinone (TPQ) is generated by copper-dependent autoxidation of a specific tyrosyl residue.</text>
</comment>